<keyword evidence="6" id="KW-1185">Reference proteome</keyword>
<dbReference type="PANTHER" id="PTHR30097:SF4">
    <property type="entry name" value="SLR6042 PROTEIN"/>
    <property type="match status" value="1"/>
</dbReference>
<dbReference type="PROSITE" id="PS51257">
    <property type="entry name" value="PROKAR_LIPOPROTEIN"/>
    <property type="match status" value="1"/>
</dbReference>
<feature type="chain" id="PRO_5045349266" evidence="2">
    <location>
        <begin position="20"/>
        <end position="379"/>
    </location>
</feature>
<dbReference type="PANTHER" id="PTHR30097">
    <property type="entry name" value="CATION EFFLUX SYSTEM PROTEIN CUSB"/>
    <property type="match status" value="1"/>
</dbReference>
<evidence type="ECO:0000313" key="6">
    <source>
        <dbReference type="Proteomes" id="UP001485459"/>
    </source>
</evidence>
<gene>
    <name evidence="5" type="ORF">WJU16_24390</name>
</gene>
<dbReference type="Pfam" id="PF25869">
    <property type="entry name" value="3HB_CusB"/>
    <property type="match status" value="1"/>
</dbReference>
<accession>A0ABZ2YMY9</accession>
<evidence type="ECO:0000313" key="5">
    <source>
        <dbReference type="EMBL" id="WZN41106.1"/>
    </source>
</evidence>
<feature type="domain" description="CusB-like three alpha-helical bundle" evidence="3">
    <location>
        <begin position="101"/>
        <end position="146"/>
    </location>
</feature>
<protein>
    <submittedName>
        <fullName evidence="5">Efflux RND transporter periplasmic adaptor subunit</fullName>
    </submittedName>
</protein>
<dbReference type="Pfam" id="PF25919">
    <property type="entry name" value="BSH_CusB"/>
    <property type="match status" value="1"/>
</dbReference>
<keyword evidence="1" id="KW-0813">Transport</keyword>
<dbReference type="InterPro" id="IPR058791">
    <property type="entry name" value="3HB_CusB"/>
</dbReference>
<dbReference type="InterPro" id="IPR051909">
    <property type="entry name" value="MFP_Cation_Efflux"/>
</dbReference>
<sequence>MKKRFTVNILLLTAMAAFAACGTAPATKEAPAANADSLPLLFPRQQSRVVVMEAPGTVRYDSRNRAILPARVAGRIEKLYVRYNYQPVRKGQLILEIYAPELVAAQREMLSVGNDPQMQALAVRKLELMGMPGNLVREVLRTRQVRVTIPVYSNADGYILEESAVASADSPAPAAAPARGDAMGNMGAAAPMAAPSGPAPTQSPVLLRAGQYVTAGQNLFSIYKTGRMIAEFALPAGIAAAAGPGARVLIGGNGMNGELRNGNIHLLEPVFANGEKFSRARVYIDGQAAAGQLITAWIPVLIRNSWWVPASAVIRLGQENVVFKKSGQEYLAMPVRTGIRTGGMVQLTEEISGIAANAAYIADSEGFIWPEASISSSHP</sequence>
<feature type="domain" description="CusB-like barrel-sandwich hybrid" evidence="4">
    <location>
        <begin position="66"/>
        <end position="161"/>
    </location>
</feature>
<evidence type="ECO:0000256" key="1">
    <source>
        <dbReference type="ARBA" id="ARBA00022448"/>
    </source>
</evidence>
<feature type="signal peptide" evidence="2">
    <location>
        <begin position="1"/>
        <end position="19"/>
    </location>
</feature>
<name>A0ABZ2YMY9_9BACT</name>
<dbReference type="RefSeq" id="WP_341835965.1">
    <property type="nucleotide sequence ID" value="NZ_CP149822.1"/>
</dbReference>
<dbReference type="Gene3D" id="2.40.420.20">
    <property type="match status" value="1"/>
</dbReference>
<evidence type="ECO:0000256" key="2">
    <source>
        <dbReference type="SAM" id="SignalP"/>
    </source>
</evidence>
<keyword evidence="2" id="KW-0732">Signal</keyword>
<proteinExistence type="predicted"/>
<evidence type="ECO:0000259" key="3">
    <source>
        <dbReference type="Pfam" id="PF25869"/>
    </source>
</evidence>
<evidence type="ECO:0000259" key="4">
    <source>
        <dbReference type="Pfam" id="PF25919"/>
    </source>
</evidence>
<dbReference type="EMBL" id="CP149822">
    <property type="protein sequence ID" value="WZN41106.1"/>
    <property type="molecule type" value="Genomic_DNA"/>
</dbReference>
<reference evidence="6" key="1">
    <citation type="submission" date="2024-03" db="EMBL/GenBank/DDBJ databases">
        <title>Chitinophaga horti sp. nov., isolated from garden soil.</title>
        <authorList>
            <person name="Lee D.S."/>
            <person name="Han D.M."/>
            <person name="Baek J.H."/>
            <person name="Choi D.G."/>
            <person name="Jeon J.H."/>
            <person name="Jeon C.O."/>
        </authorList>
    </citation>
    <scope>NUCLEOTIDE SEQUENCE [LARGE SCALE GENOMIC DNA]</scope>
    <source>
        <strain evidence="6">GPA1</strain>
    </source>
</reference>
<organism evidence="5 6">
    <name type="scientific">Chitinophaga pollutisoli</name>
    <dbReference type="NCBI Taxonomy" id="3133966"/>
    <lineage>
        <taxon>Bacteria</taxon>
        <taxon>Pseudomonadati</taxon>
        <taxon>Bacteroidota</taxon>
        <taxon>Chitinophagia</taxon>
        <taxon>Chitinophagales</taxon>
        <taxon>Chitinophagaceae</taxon>
        <taxon>Chitinophaga</taxon>
    </lineage>
</organism>
<dbReference type="Proteomes" id="UP001485459">
    <property type="component" value="Chromosome"/>
</dbReference>
<dbReference type="InterPro" id="IPR058790">
    <property type="entry name" value="BSH_CusB"/>
</dbReference>